<gene>
    <name evidence="8" type="ORF">C8D95_101262</name>
</gene>
<feature type="transmembrane region" description="Helical" evidence="5">
    <location>
        <begin position="32"/>
        <end position="54"/>
    </location>
</feature>
<feature type="transmembrane region" description="Helical" evidence="5">
    <location>
        <begin position="66"/>
        <end position="86"/>
    </location>
</feature>
<evidence type="ECO:0000256" key="4">
    <source>
        <dbReference type="ARBA" id="ARBA00023136"/>
    </source>
</evidence>
<dbReference type="SUPFAM" id="SSF103481">
    <property type="entry name" value="Multidrug resistance efflux transporter EmrE"/>
    <property type="match status" value="2"/>
</dbReference>
<feature type="domain" description="EamA" evidence="7">
    <location>
        <begin position="146"/>
        <end position="270"/>
    </location>
</feature>
<keyword evidence="9" id="KW-1185">Reference proteome</keyword>
<accession>A0A316GC08</accession>
<evidence type="ECO:0000256" key="1">
    <source>
        <dbReference type="ARBA" id="ARBA00004141"/>
    </source>
</evidence>
<feature type="transmembrane region" description="Helical" evidence="5">
    <location>
        <begin position="143"/>
        <end position="161"/>
    </location>
</feature>
<feature type="signal peptide" evidence="6">
    <location>
        <begin position="1"/>
        <end position="15"/>
    </location>
</feature>
<proteinExistence type="predicted"/>
<dbReference type="PANTHER" id="PTHR32322">
    <property type="entry name" value="INNER MEMBRANE TRANSPORTER"/>
    <property type="match status" value="1"/>
</dbReference>
<dbReference type="InterPro" id="IPR050638">
    <property type="entry name" value="AA-Vitamin_Transporters"/>
</dbReference>
<feature type="transmembrane region" description="Helical" evidence="5">
    <location>
        <begin position="173"/>
        <end position="191"/>
    </location>
</feature>
<evidence type="ECO:0000259" key="7">
    <source>
        <dbReference type="Pfam" id="PF00892"/>
    </source>
</evidence>
<feature type="transmembrane region" description="Helical" evidence="5">
    <location>
        <begin position="255"/>
        <end position="275"/>
    </location>
</feature>
<keyword evidence="2 5" id="KW-0812">Transmembrane</keyword>
<dbReference type="AlphaFoldDB" id="A0A316GC08"/>
<comment type="caution">
    <text evidence="8">The sequence shown here is derived from an EMBL/GenBank/DDBJ whole genome shotgun (WGS) entry which is preliminary data.</text>
</comment>
<evidence type="ECO:0000313" key="9">
    <source>
        <dbReference type="Proteomes" id="UP000245390"/>
    </source>
</evidence>
<dbReference type="PANTHER" id="PTHR32322:SF9">
    <property type="entry name" value="AMINO-ACID METABOLITE EFFLUX PUMP-RELATED"/>
    <property type="match status" value="1"/>
</dbReference>
<organism evidence="8 9">
    <name type="scientific">Silicimonas algicola</name>
    <dbReference type="NCBI Taxonomy" id="1826607"/>
    <lineage>
        <taxon>Bacteria</taxon>
        <taxon>Pseudomonadati</taxon>
        <taxon>Pseudomonadota</taxon>
        <taxon>Alphaproteobacteria</taxon>
        <taxon>Rhodobacterales</taxon>
        <taxon>Paracoccaceae</taxon>
    </lineage>
</organism>
<sequence length="285" mass="28225">MRLALLVALTMVAFAANSLLNRAALLDPGTGPAAFAALRIVSGATCLAALALWTTGLPVLSGRRRLIGTASLSAYMLGFSFAYTALAAGTGALILFGGVQITMFAGALALGERPAPARWLGSAAALTGLAWLLLPGASGAPSVLPALSMAVAAVGWGVYSLNGRGVARPLAETAANFLLAAPVALAAWLIVLDGLTAKGAGLAVLSGAVTSGLGYALWYTVLPRLDASVAALTQLTVPVIALLGGAALLGEVPDARLIVASAVVLGGVAFGVLGGRQRTASSRGS</sequence>
<name>A0A316GC08_9RHOB</name>
<protein>
    <submittedName>
        <fullName evidence="8">EamA-like transporter family protein</fullName>
    </submittedName>
</protein>
<dbReference type="InterPro" id="IPR000620">
    <property type="entry name" value="EamA_dom"/>
</dbReference>
<dbReference type="Proteomes" id="UP000245390">
    <property type="component" value="Unassembled WGS sequence"/>
</dbReference>
<dbReference type="Pfam" id="PF00892">
    <property type="entry name" value="EamA"/>
    <property type="match status" value="1"/>
</dbReference>
<dbReference type="GO" id="GO:0016020">
    <property type="term" value="C:membrane"/>
    <property type="evidence" value="ECO:0007669"/>
    <property type="project" value="UniProtKB-SubCell"/>
</dbReference>
<evidence type="ECO:0000256" key="3">
    <source>
        <dbReference type="ARBA" id="ARBA00022989"/>
    </source>
</evidence>
<dbReference type="RefSeq" id="WP_206508409.1">
    <property type="nucleotide sequence ID" value="NZ_CP034588.1"/>
</dbReference>
<keyword evidence="4 5" id="KW-0472">Membrane</keyword>
<feature type="transmembrane region" description="Helical" evidence="5">
    <location>
        <begin position="229"/>
        <end position="249"/>
    </location>
</feature>
<evidence type="ECO:0000313" key="8">
    <source>
        <dbReference type="EMBL" id="PWK58448.1"/>
    </source>
</evidence>
<keyword evidence="6" id="KW-0732">Signal</keyword>
<comment type="subcellular location">
    <subcellularLocation>
        <location evidence="1">Membrane</location>
        <topology evidence="1">Multi-pass membrane protein</topology>
    </subcellularLocation>
</comment>
<feature type="chain" id="PRO_5016393754" evidence="6">
    <location>
        <begin position="16"/>
        <end position="285"/>
    </location>
</feature>
<dbReference type="InterPro" id="IPR037185">
    <property type="entry name" value="EmrE-like"/>
</dbReference>
<feature type="transmembrane region" description="Helical" evidence="5">
    <location>
        <begin position="203"/>
        <end position="222"/>
    </location>
</feature>
<evidence type="ECO:0000256" key="6">
    <source>
        <dbReference type="SAM" id="SignalP"/>
    </source>
</evidence>
<dbReference type="EMBL" id="QGGV01000001">
    <property type="protein sequence ID" value="PWK58448.1"/>
    <property type="molecule type" value="Genomic_DNA"/>
</dbReference>
<keyword evidence="3 5" id="KW-1133">Transmembrane helix</keyword>
<evidence type="ECO:0000256" key="2">
    <source>
        <dbReference type="ARBA" id="ARBA00022692"/>
    </source>
</evidence>
<reference evidence="8 9" key="1">
    <citation type="submission" date="2018-05" db="EMBL/GenBank/DDBJ databases">
        <title>Genomic Encyclopedia of Type Strains, Phase IV (KMG-IV): sequencing the most valuable type-strain genomes for metagenomic binning, comparative biology and taxonomic classification.</title>
        <authorList>
            <person name="Goeker M."/>
        </authorList>
    </citation>
    <scope>NUCLEOTIDE SEQUENCE [LARGE SCALE GENOMIC DNA]</scope>
    <source>
        <strain evidence="8 9">DSM 103371</strain>
    </source>
</reference>
<evidence type="ECO:0000256" key="5">
    <source>
        <dbReference type="SAM" id="Phobius"/>
    </source>
</evidence>